<dbReference type="RefSeq" id="WP_013192064.1">
    <property type="nucleotide sequence ID" value="NC_014248.1"/>
</dbReference>
<accession>D7E2Y2</accession>
<dbReference type="KEGG" id="naz:Aazo_3403"/>
<organism evidence="1 2">
    <name type="scientific">Nostoc azollae (strain 0708)</name>
    <name type="common">Anabaena azollae (strain 0708)</name>
    <dbReference type="NCBI Taxonomy" id="551115"/>
    <lineage>
        <taxon>Bacteria</taxon>
        <taxon>Bacillati</taxon>
        <taxon>Cyanobacteriota</taxon>
        <taxon>Cyanophyceae</taxon>
        <taxon>Nostocales</taxon>
        <taxon>Nostocaceae</taxon>
        <taxon>Trichormus</taxon>
    </lineage>
</organism>
<name>D7E2Y2_NOSA0</name>
<reference evidence="1 2" key="1">
    <citation type="journal article" date="2010" name="PLoS ONE">
        <title>Genome erosion in a nitrogen-fixing vertically transmitted endosymbiotic multicellular cyanobacterium.</title>
        <authorList>
            <person name="Ran L."/>
            <person name="Larsson J."/>
            <person name="Vigil-Stenman T."/>
            <person name="Nylander J.A."/>
            <person name="Ininbergs K."/>
            <person name="Zheng W.W."/>
            <person name="Lapidus A."/>
            <person name="Lowry S."/>
            <person name="Haselkorn R."/>
            <person name="Bergman B."/>
        </authorList>
    </citation>
    <scope>NUCLEOTIDE SEQUENCE [LARGE SCALE GENOMIC DNA]</scope>
    <source>
        <strain evidence="1 2">0708</strain>
    </source>
</reference>
<dbReference type="EMBL" id="CP002059">
    <property type="protein sequence ID" value="ADI65050.1"/>
    <property type="molecule type" value="Genomic_DNA"/>
</dbReference>
<gene>
    <name evidence="1" type="ordered locus">Aazo_3403</name>
</gene>
<dbReference type="AlphaFoldDB" id="D7E2Y2"/>
<dbReference type="STRING" id="551115.Aazo_3403"/>
<dbReference type="Proteomes" id="UP000001511">
    <property type="component" value="Chromosome"/>
</dbReference>
<keyword evidence="2" id="KW-1185">Reference proteome</keyword>
<dbReference type="HOGENOM" id="CLU_2262566_0_0_3"/>
<evidence type="ECO:0000313" key="1">
    <source>
        <dbReference type="EMBL" id="ADI65050.1"/>
    </source>
</evidence>
<dbReference type="OrthoDB" id="531397at2"/>
<evidence type="ECO:0000313" key="2">
    <source>
        <dbReference type="Proteomes" id="UP000001511"/>
    </source>
</evidence>
<proteinExistence type="predicted"/>
<protein>
    <submittedName>
        <fullName evidence="1">Uncharacterized protein</fullName>
    </submittedName>
</protein>
<sequence length="103" mass="11883">MLLTSTDAGRIGLEFLLADWNIPEDYRDWFTIFNSRLTGEFWYIVELGVEGFPDKWFIQVYDTGSCDPNYTFISPISGSEGYLDLKNIPYIIADVLVAERNSR</sequence>
<dbReference type="eggNOG" id="ENOG50332SV">
    <property type="taxonomic scope" value="Bacteria"/>
</dbReference>